<feature type="transmembrane region" description="Helical" evidence="1">
    <location>
        <begin position="167"/>
        <end position="187"/>
    </location>
</feature>
<protein>
    <submittedName>
        <fullName evidence="2">ABC-2 type transport system permease protein</fullName>
    </submittedName>
</protein>
<evidence type="ECO:0000313" key="3">
    <source>
        <dbReference type="Proteomes" id="UP000199370"/>
    </source>
</evidence>
<dbReference type="GO" id="GO:0005886">
    <property type="term" value="C:plasma membrane"/>
    <property type="evidence" value="ECO:0007669"/>
    <property type="project" value="UniProtKB-SubCell"/>
</dbReference>
<feature type="transmembrane region" description="Helical" evidence="1">
    <location>
        <begin position="54"/>
        <end position="72"/>
    </location>
</feature>
<evidence type="ECO:0000256" key="1">
    <source>
        <dbReference type="SAM" id="Phobius"/>
    </source>
</evidence>
<dbReference type="Pfam" id="PF12679">
    <property type="entry name" value="ABC2_membrane_2"/>
    <property type="match status" value="1"/>
</dbReference>
<feature type="transmembrane region" description="Helical" evidence="1">
    <location>
        <begin position="103"/>
        <end position="128"/>
    </location>
</feature>
<dbReference type="PANTHER" id="PTHR43471">
    <property type="entry name" value="ABC TRANSPORTER PERMEASE"/>
    <property type="match status" value="1"/>
</dbReference>
<dbReference type="EMBL" id="FNIA01000006">
    <property type="protein sequence ID" value="SDM69484.1"/>
    <property type="molecule type" value="Genomic_DNA"/>
</dbReference>
<gene>
    <name evidence="2" type="ORF">SAMN05192554_10617</name>
</gene>
<feature type="transmembrane region" description="Helical" evidence="1">
    <location>
        <begin position="134"/>
        <end position="155"/>
    </location>
</feature>
<dbReference type="GO" id="GO:0140359">
    <property type="term" value="F:ABC-type transporter activity"/>
    <property type="evidence" value="ECO:0007669"/>
    <property type="project" value="InterPro"/>
</dbReference>
<dbReference type="OrthoDB" id="86287at2157"/>
<sequence>MRLATIARDDFTNARRSSIVLAVIGVFTVLVAMIFASEYGIYDEPYRTLFDVSAFVSFVFPLFLAPLAYLSIAGDRMDGTIKYVMGLPNSRAEYFFGKFVSRLSVATAAVVLGMFVSFVIAFATYVQAPSVERFAVFTGVTLAYTVSFVSIFVAISAAASSRSRAMFGALGAYFLFVVFWFGFFPVINLGTILDTVESLLGVTISDNTRSYVQLLSPATAYLQSTEPVYAGVFDQYQSFQMNFQPGSDKLHDQTWFAVLVMLAWSAVSLAVGYLSFRRSELG</sequence>
<dbReference type="PANTHER" id="PTHR43471:SF1">
    <property type="entry name" value="ABC TRANSPORTER PERMEASE PROTEIN NOSY-RELATED"/>
    <property type="match status" value="1"/>
</dbReference>
<keyword evidence="1" id="KW-1133">Transmembrane helix</keyword>
<evidence type="ECO:0000313" key="2">
    <source>
        <dbReference type="EMBL" id="SDM69484.1"/>
    </source>
</evidence>
<dbReference type="RefSeq" id="WP_089732224.1">
    <property type="nucleotide sequence ID" value="NZ_FNIA01000006.1"/>
</dbReference>
<feature type="transmembrane region" description="Helical" evidence="1">
    <location>
        <begin position="255"/>
        <end position="276"/>
    </location>
</feature>
<dbReference type="AlphaFoldDB" id="A0A1G9VB77"/>
<name>A0A1G9VB77_9EURY</name>
<keyword evidence="3" id="KW-1185">Reference proteome</keyword>
<dbReference type="STRING" id="996166.SAMN05192554_10617"/>
<accession>A0A1G9VB77</accession>
<organism evidence="2 3">
    <name type="scientific">Haloarchaeobius iranensis</name>
    <dbReference type="NCBI Taxonomy" id="996166"/>
    <lineage>
        <taxon>Archaea</taxon>
        <taxon>Methanobacteriati</taxon>
        <taxon>Methanobacteriota</taxon>
        <taxon>Stenosarchaea group</taxon>
        <taxon>Halobacteria</taxon>
        <taxon>Halobacteriales</taxon>
        <taxon>Halorubellaceae</taxon>
        <taxon>Haloarchaeobius</taxon>
    </lineage>
</organism>
<dbReference type="Proteomes" id="UP000199370">
    <property type="component" value="Unassembled WGS sequence"/>
</dbReference>
<keyword evidence="1" id="KW-0472">Membrane</keyword>
<reference evidence="2 3" key="1">
    <citation type="submission" date="2016-10" db="EMBL/GenBank/DDBJ databases">
        <authorList>
            <person name="de Groot N.N."/>
        </authorList>
    </citation>
    <scope>NUCLEOTIDE SEQUENCE [LARGE SCALE GENOMIC DNA]</scope>
    <source>
        <strain evidence="3">EB21,IBRC-M 10013,KCTC 4048</strain>
    </source>
</reference>
<proteinExistence type="predicted"/>
<feature type="transmembrane region" description="Helical" evidence="1">
    <location>
        <begin position="20"/>
        <end position="42"/>
    </location>
</feature>
<keyword evidence="1" id="KW-0812">Transmembrane</keyword>